<protein>
    <submittedName>
        <fullName evidence="1">Uncharacterized protein</fullName>
    </submittedName>
</protein>
<proteinExistence type="predicted"/>
<dbReference type="AlphaFoldDB" id="A0A4Z0HJS5"/>
<sequence length="59" mass="6230">MVSPWTDAGTCEGTPLTASRTLSWDDATLAGTGCATWEASDCGPAERSERFSFALTKQS</sequence>
<evidence type="ECO:0000313" key="2">
    <source>
        <dbReference type="Proteomes" id="UP000297792"/>
    </source>
</evidence>
<accession>A0A4Z0HJS5</accession>
<dbReference type="RefSeq" id="WP_135361853.1">
    <property type="nucleotide sequence ID" value="NZ_RWJZ01000018.1"/>
</dbReference>
<reference evidence="1 2" key="1">
    <citation type="submission" date="2018-12" db="EMBL/GenBank/DDBJ databases">
        <title>Draft genome sequences of Mycolicibacterium peregrinum isolated from a pig with lymphadenitis and from soil on the same Japanese pig farm.</title>
        <authorList>
            <person name="Komatsu T."/>
            <person name="Ohya K."/>
            <person name="Sawai K."/>
            <person name="Odoi J.O."/>
            <person name="Otsu K."/>
            <person name="Ota A."/>
            <person name="Ito T."/>
            <person name="Kawai M."/>
            <person name="Maruyama F."/>
        </authorList>
    </citation>
    <scope>NUCLEOTIDE SEQUENCE [LARGE SCALE GENOMIC DNA]</scope>
    <source>
        <strain evidence="1 2">138</strain>
    </source>
</reference>
<dbReference type="Proteomes" id="UP000297792">
    <property type="component" value="Unassembled WGS sequence"/>
</dbReference>
<comment type="caution">
    <text evidence="1">The sequence shown here is derived from an EMBL/GenBank/DDBJ whole genome shotgun (WGS) entry which is preliminary data.</text>
</comment>
<organism evidence="1 2">
    <name type="scientific">Mycolicibacterium peregrinum</name>
    <name type="common">Mycobacterium peregrinum</name>
    <dbReference type="NCBI Taxonomy" id="43304"/>
    <lineage>
        <taxon>Bacteria</taxon>
        <taxon>Bacillati</taxon>
        <taxon>Actinomycetota</taxon>
        <taxon>Actinomycetes</taxon>
        <taxon>Mycobacteriales</taxon>
        <taxon>Mycobacteriaceae</taxon>
        <taxon>Mycolicibacterium</taxon>
    </lineage>
</organism>
<keyword evidence="2" id="KW-1185">Reference proteome</keyword>
<dbReference type="EMBL" id="RWKA01000019">
    <property type="protein sequence ID" value="TGB37719.1"/>
    <property type="molecule type" value="Genomic_DNA"/>
</dbReference>
<name>A0A4Z0HJS5_MYCPR</name>
<gene>
    <name evidence="1" type="ORF">EJD98_26515</name>
</gene>
<evidence type="ECO:0000313" key="1">
    <source>
        <dbReference type="EMBL" id="TGB37719.1"/>
    </source>
</evidence>